<proteinExistence type="predicted"/>
<reference evidence="2 4" key="3">
    <citation type="submission" date="2016-11" db="EMBL/GenBank/DDBJ databases">
        <title>Whole genomes of Flavobacteriaceae.</title>
        <authorList>
            <person name="Stine C."/>
            <person name="Li C."/>
            <person name="Tadesse D."/>
        </authorList>
    </citation>
    <scope>NUCLEOTIDE SEQUENCE [LARGE SCALE GENOMIC DNA]</scope>
    <source>
        <strain evidence="2 4">ATCC BAA-2541</strain>
    </source>
</reference>
<protein>
    <submittedName>
        <fullName evidence="1">Uncharacterized protein</fullName>
    </submittedName>
</protein>
<dbReference type="Proteomes" id="UP000198319">
    <property type="component" value="Unassembled WGS sequence"/>
</dbReference>
<dbReference type="STRING" id="1278819.BHE19_08865"/>
<sequence length="97" mass="11362">MKFQYGILCVFKNSFLKRFDVKEKSKANEKKDRVLATEAHITKSVISIFFRKNVIRSAFGCFQNMIFLVSNIILNSTNPIDKVNFNIIKTKNLFIFF</sequence>
<gene>
    <name evidence="2" type="ORF">B0A71_21070</name>
    <name evidence="1" type="ORF">BHE19_08865</name>
</gene>
<evidence type="ECO:0000313" key="3">
    <source>
        <dbReference type="Proteomes" id="UP000180252"/>
    </source>
</evidence>
<dbReference type="EMBL" id="MIKE01000023">
    <property type="protein sequence ID" value="OHT44825.1"/>
    <property type="molecule type" value="Genomic_DNA"/>
</dbReference>
<dbReference type="Proteomes" id="UP000180252">
    <property type="component" value="Unassembled WGS sequence"/>
</dbReference>
<reference evidence="3" key="2">
    <citation type="submission" date="2016-09" db="EMBL/GenBank/DDBJ databases">
        <authorList>
            <person name="Chen S."/>
            <person name="Walker E."/>
        </authorList>
    </citation>
    <scope>NUCLEOTIDE SEQUENCE [LARGE SCALE GENOMIC DNA]</scope>
    <source>
        <strain evidence="3">MSU</strain>
    </source>
</reference>
<keyword evidence="4" id="KW-1185">Reference proteome</keyword>
<dbReference type="EMBL" id="MUHG01000035">
    <property type="protein sequence ID" value="OXB14838.1"/>
    <property type="molecule type" value="Genomic_DNA"/>
</dbReference>
<reference evidence="1" key="1">
    <citation type="submission" date="2016-09" db="EMBL/GenBank/DDBJ databases">
        <authorList>
            <person name="Capua I."/>
            <person name="De Benedictis P."/>
            <person name="Joannis T."/>
            <person name="Lombin L.H."/>
            <person name="Cattoli G."/>
        </authorList>
    </citation>
    <scope>NUCLEOTIDE SEQUENCE [LARGE SCALE GENOMIC DNA]</scope>
    <source>
        <strain evidence="1">MSU</strain>
    </source>
</reference>
<accession>A0A1S1J5S5</accession>
<evidence type="ECO:0000313" key="1">
    <source>
        <dbReference type="EMBL" id="OHT44825.1"/>
    </source>
</evidence>
<evidence type="ECO:0000313" key="4">
    <source>
        <dbReference type="Proteomes" id="UP000198319"/>
    </source>
</evidence>
<dbReference type="AlphaFoldDB" id="A0A1S1J5S5"/>
<organism evidence="1 3">
    <name type="scientific">Flavobacterium tructae</name>
    <dbReference type="NCBI Taxonomy" id="1114873"/>
    <lineage>
        <taxon>Bacteria</taxon>
        <taxon>Pseudomonadati</taxon>
        <taxon>Bacteroidota</taxon>
        <taxon>Flavobacteriia</taxon>
        <taxon>Flavobacteriales</taxon>
        <taxon>Flavobacteriaceae</taxon>
        <taxon>Flavobacterium</taxon>
    </lineage>
</organism>
<comment type="caution">
    <text evidence="1">The sequence shown here is derived from an EMBL/GenBank/DDBJ whole genome shotgun (WGS) entry which is preliminary data.</text>
</comment>
<name>A0A1S1J5S5_9FLAO</name>
<evidence type="ECO:0000313" key="2">
    <source>
        <dbReference type="EMBL" id="OXB14838.1"/>
    </source>
</evidence>